<name>A0A1Y5IES4_OSTTA</name>
<reference evidence="1" key="1">
    <citation type="submission" date="2017-04" db="EMBL/GenBank/DDBJ databases">
        <title>Population genomics of picophytoplankton unveils novel chromosome hypervariability.</title>
        <authorList>
            <consortium name="DOE Joint Genome Institute"/>
            <person name="Blanc-Mathieu R."/>
            <person name="Krasovec M."/>
            <person name="Hebrard M."/>
            <person name="Yau S."/>
            <person name="Desgranges E."/>
            <person name="Martin J."/>
            <person name="Schackwitz W."/>
            <person name="Kuo A."/>
            <person name="Salin G."/>
            <person name="Donnadieu C."/>
            <person name="Desdevises Y."/>
            <person name="Sanchez-Ferandin S."/>
            <person name="Moreau H."/>
            <person name="Rivals E."/>
            <person name="Grigoriev I.V."/>
            <person name="Grimsley N."/>
            <person name="Eyre-Walker A."/>
            <person name="Piganeau G."/>
        </authorList>
    </citation>
    <scope>NUCLEOTIDE SEQUENCE [LARGE SCALE GENOMIC DNA]</scope>
    <source>
        <strain evidence="1">RCC 1115</strain>
    </source>
</reference>
<dbReference type="SUPFAM" id="SSF53474">
    <property type="entry name" value="alpha/beta-Hydrolases"/>
    <property type="match status" value="1"/>
</dbReference>
<dbReference type="eggNOG" id="ENOG502SG5S">
    <property type="taxonomic scope" value="Eukaryota"/>
</dbReference>
<dbReference type="EMBL" id="KZ155787">
    <property type="protein sequence ID" value="OUS45622.1"/>
    <property type="molecule type" value="Genomic_DNA"/>
</dbReference>
<gene>
    <name evidence="1" type="ORF">BE221DRAFT_82017</name>
</gene>
<organism evidence="1">
    <name type="scientific">Ostreococcus tauri</name>
    <name type="common">Marine green alga</name>
    <dbReference type="NCBI Taxonomy" id="70448"/>
    <lineage>
        <taxon>Eukaryota</taxon>
        <taxon>Viridiplantae</taxon>
        <taxon>Chlorophyta</taxon>
        <taxon>Mamiellophyceae</taxon>
        <taxon>Mamiellales</taxon>
        <taxon>Bathycoccaceae</taxon>
        <taxon>Ostreococcus</taxon>
    </lineage>
</organism>
<evidence type="ECO:0000313" key="1">
    <source>
        <dbReference type="EMBL" id="OUS45622.1"/>
    </source>
</evidence>
<proteinExistence type="predicted"/>
<dbReference type="Gene3D" id="3.40.50.1820">
    <property type="entry name" value="alpha/beta hydrolase"/>
    <property type="match status" value="1"/>
</dbReference>
<accession>A0A1Y5IES4</accession>
<dbReference type="InterPro" id="IPR029058">
    <property type="entry name" value="AB_hydrolase_fold"/>
</dbReference>
<sequence length="339" mass="36727">MTTVRVTEPARAADRPALCGYFDEFSGGLAPRYAFDTPWNEGFVDANAAKKAKKAPVLAVTNGPGIAHGYMSALETLSGEAGGAREVFFYDQRGSGKSKGASSYDLALYLDELRTVARELRLVEEGGAHVLAHGYWGARLATTLAAEVPGFARSVTLVAPTATRRREVADWRRALEDISKESRDAILDYEEDLDPSKRAMNDRGLREFSERFVSIRGDRGACFNDVLAPRSSDAPRNAITGGKYFSVAGSLANDVIDLRGLGEKLGKNGVRAVRVIRGERDAVTQSSAREIVDAINAESSQGAPFCAYDEIENAGSCAFLDRGDYFFETLNICVEKADD</sequence>
<dbReference type="Proteomes" id="UP000195557">
    <property type="component" value="Unassembled WGS sequence"/>
</dbReference>
<protein>
    <submittedName>
        <fullName evidence="1">Proline iminopeptidase</fullName>
    </submittedName>
</protein>
<dbReference type="AlphaFoldDB" id="A0A1Y5IES4"/>